<dbReference type="EMBL" id="JBHRTO010000001">
    <property type="protein sequence ID" value="MFC3180075.1"/>
    <property type="molecule type" value="Genomic_DNA"/>
</dbReference>
<accession>A0ABV7IX97</accession>
<protein>
    <recommendedName>
        <fullName evidence="3">Permease</fullName>
    </recommendedName>
</protein>
<organism evidence="1 2">
    <name type="scientific">Cypionkella sinensis</name>
    <dbReference type="NCBI Taxonomy" id="1756043"/>
    <lineage>
        <taxon>Bacteria</taxon>
        <taxon>Pseudomonadati</taxon>
        <taxon>Pseudomonadota</taxon>
        <taxon>Alphaproteobacteria</taxon>
        <taxon>Rhodobacterales</taxon>
        <taxon>Paracoccaceae</taxon>
        <taxon>Cypionkella</taxon>
    </lineage>
</organism>
<dbReference type="Proteomes" id="UP001595547">
    <property type="component" value="Unassembled WGS sequence"/>
</dbReference>
<proteinExistence type="predicted"/>
<evidence type="ECO:0008006" key="3">
    <source>
        <dbReference type="Google" id="ProtNLM"/>
    </source>
</evidence>
<dbReference type="RefSeq" id="WP_380071710.1">
    <property type="nucleotide sequence ID" value="NZ_JBHRTO010000001.1"/>
</dbReference>
<sequence>MTVNFSIGEPSPGDLLADAEQFYESTVLDLLRAVNALKAGEYEAAKAVPQTVRDLRLALDLVHSERGRLEKLRKQVAGAVGTGTLDLHDARDEIGSRLARLRNASAG</sequence>
<keyword evidence="2" id="KW-1185">Reference proteome</keyword>
<comment type="caution">
    <text evidence="1">The sequence shown here is derived from an EMBL/GenBank/DDBJ whole genome shotgun (WGS) entry which is preliminary data.</text>
</comment>
<evidence type="ECO:0000313" key="2">
    <source>
        <dbReference type="Proteomes" id="UP001595547"/>
    </source>
</evidence>
<gene>
    <name evidence="1" type="ORF">ACFOGH_03650</name>
</gene>
<name>A0ABV7IX97_9RHOB</name>
<evidence type="ECO:0000313" key="1">
    <source>
        <dbReference type="EMBL" id="MFC3180075.1"/>
    </source>
</evidence>
<reference evidence="2" key="1">
    <citation type="journal article" date="2019" name="Int. J. Syst. Evol. Microbiol.">
        <title>The Global Catalogue of Microorganisms (GCM) 10K type strain sequencing project: providing services to taxonomists for standard genome sequencing and annotation.</title>
        <authorList>
            <consortium name="The Broad Institute Genomics Platform"/>
            <consortium name="The Broad Institute Genome Sequencing Center for Infectious Disease"/>
            <person name="Wu L."/>
            <person name="Ma J."/>
        </authorList>
    </citation>
    <scope>NUCLEOTIDE SEQUENCE [LARGE SCALE GENOMIC DNA]</scope>
    <source>
        <strain evidence="2">KCTC 52039</strain>
    </source>
</reference>